<comment type="catalytic activity">
    <reaction evidence="21">
        <text>Cu(+)(in) + ATP + H2O = Cu(+)(out) + ADP + phosphate + H(+)</text>
        <dbReference type="Rhea" id="RHEA:25792"/>
        <dbReference type="ChEBI" id="CHEBI:15377"/>
        <dbReference type="ChEBI" id="CHEBI:15378"/>
        <dbReference type="ChEBI" id="CHEBI:30616"/>
        <dbReference type="ChEBI" id="CHEBI:43474"/>
        <dbReference type="ChEBI" id="CHEBI:49552"/>
        <dbReference type="ChEBI" id="CHEBI:456216"/>
        <dbReference type="EC" id="7.2.2.8"/>
    </reaction>
</comment>
<keyword evidence="13 23" id="KW-0067">ATP-binding</keyword>
<dbReference type="FunFam" id="3.30.70.100:FF:000005">
    <property type="entry name" value="Copper-exporting P-type ATPase A"/>
    <property type="match status" value="1"/>
</dbReference>
<keyword evidence="17" id="KW-0186">Copper</keyword>
<sequence length="721" mass="77975">MDFSIEGMTCAACSARIEKVLNKHPDIQVANVNLTMESAHIEYDPSSLSKEDIYAKVHKLGYKAIEREVTEEKAERKEEAFQKQKRLFIVALIFSVPLFITMIDHFYPQEMLLPHWLMNGYLQWALATPVQFYVGWQFYRGAYQSLRSGSANMDVLVAMGTSAAYIYSVYLVLLGQNLLFFETSAIIITLVLLGKLLELRAKGRTSDAIKKLMGLQPKKALVVRDGVESLLAIDQVVVGDHVRILPGDKIPVDGIVISGSSSVDESMLTGESMPIDKHIDDEVVGATINKHGTLTIQATKIGSDSVLAQIVQIVERAQGSKAPIQRMVDLISSYFVPAALGIAILSFLGWYFVAGASFEVALINFTAVLVIACPCALGLATPTSIMVGTGKGAEHGILFKGGEYVERAHKVDTILLDKTGTITEGAPTVTDLIEVAGNDSSHVLQLVASVEANSEHPLGAAIVQYAKDQELSLLETDSFNAVPGFGVEAKINDQTVKVGTRRFIGSFSHEEEIKKLENDGKTVMLVSVNESFAGAIAVADKVKRTSKEAISLLKNAGYQVMMITGDNEATALSIGEQVGILDVYSQVLPEDKARIVDELKAKGNRVMMVGDGINDAPALATADVGVAIGTGTDVAMEASHITLMRGDLHSLYQTVLLSRKTMTNIKQNLFWAFIYNSIGIPIAALGFLAPWVAGAAMAFSSVSVVSNSLRLKRIKLKESVS</sequence>
<dbReference type="EC" id="7.2.2.8" evidence="3"/>
<keyword evidence="19 23" id="KW-0472">Membrane</keyword>
<dbReference type="InterPro" id="IPR001757">
    <property type="entry name" value="P_typ_ATPase"/>
</dbReference>
<evidence type="ECO:0000256" key="12">
    <source>
        <dbReference type="ARBA" id="ARBA00022796"/>
    </source>
</evidence>
<keyword evidence="8 23" id="KW-0812">Transmembrane</keyword>
<evidence type="ECO:0000256" key="3">
    <source>
        <dbReference type="ARBA" id="ARBA00012517"/>
    </source>
</evidence>
<feature type="transmembrane region" description="Helical" evidence="23">
    <location>
        <begin position="334"/>
        <end position="354"/>
    </location>
</feature>
<feature type="transmembrane region" description="Helical" evidence="23">
    <location>
        <begin position="360"/>
        <end position="381"/>
    </location>
</feature>
<dbReference type="PANTHER" id="PTHR43520:SF8">
    <property type="entry name" value="P-TYPE CU(+) TRANSPORTER"/>
    <property type="match status" value="1"/>
</dbReference>
<evidence type="ECO:0000256" key="21">
    <source>
        <dbReference type="ARBA" id="ARBA00049289"/>
    </source>
</evidence>
<dbReference type="Pfam" id="PF00403">
    <property type="entry name" value="HMA"/>
    <property type="match status" value="1"/>
</dbReference>
<feature type="domain" description="HMA" evidence="24">
    <location>
        <begin position="1"/>
        <end position="65"/>
    </location>
</feature>
<keyword evidence="14" id="KW-0460">Magnesium</keyword>
<dbReference type="Gene3D" id="2.70.150.10">
    <property type="entry name" value="Calcium-transporting ATPase, cytoplasmic transduction domain A"/>
    <property type="match status" value="1"/>
</dbReference>
<keyword evidence="18" id="KW-0406">Ion transport</keyword>
<evidence type="ECO:0000256" key="6">
    <source>
        <dbReference type="ARBA" id="ARBA00022475"/>
    </source>
</evidence>
<evidence type="ECO:0000256" key="23">
    <source>
        <dbReference type="RuleBase" id="RU362081"/>
    </source>
</evidence>
<keyword evidence="12" id="KW-0187">Copper transport</keyword>
<keyword evidence="6 23" id="KW-1003">Cell membrane</keyword>
<name>A0A859FKA9_9BACI</name>
<reference evidence="26" key="1">
    <citation type="submission" date="2019-07" db="EMBL/GenBank/DDBJ databases">
        <title>Bacillus alkalisoli sp. nov. isolated from saline soil.</title>
        <authorList>
            <person name="Sun J.-Q."/>
            <person name="Xu L."/>
        </authorList>
    </citation>
    <scope>NUCLEOTIDE SEQUENCE [LARGE SCALE GENOMIC DNA]</scope>
    <source>
        <strain evidence="26">M4U3P1</strain>
    </source>
</reference>
<evidence type="ECO:0000256" key="15">
    <source>
        <dbReference type="ARBA" id="ARBA00022967"/>
    </source>
</evidence>
<keyword evidence="7" id="KW-0597">Phosphoprotein</keyword>
<dbReference type="GO" id="GO:0005524">
    <property type="term" value="F:ATP binding"/>
    <property type="evidence" value="ECO:0007669"/>
    <property type="project" value="UniProtKB-UniRule"/>
</dbReference>
<evidence type="ECO:0000256" key="17">
    <source>
        <dbReference type="ARBA" id="ARBA00023008"/>
    </source>
</evidence>
<dbReference type="SUPFAM" id="SSF55008">
    <property type="entry name" value="HMA, heavy metal-associated domain"/>
    <property type="match status" value="1"/>
</dbReference>
<keyword evidence="11 23" id="KW-0547">Nucleotide-binding</keyword>
<evidence type="ECO:0000256" key="13">
    <source>
        <dbReference type="ARBA" id="ARBA00022840"/>
    </source>
</evidence>
<dbReference type="Gene3D" id="3.40.50.1000">
    <property type="entry name" value="HAD superfamily/HAD-like"/>
    <property type="match status" value="1"/>
</dbReference>
<dbReference type="GO" id="GO:0140581">
    <property type="term" value="F:P-type monovalent copper transporter activity"/>
    <property type="evidence" value="ECO:0007669"/>
    <property type="project" value="UniProtKB-EC"/>
</dbReference>
<comment type="function">
    <text evidence="22">Involved in copper export.</text>
</comment>
<dbReference type="AlphaFoldDB" id="A0A859FKA9"/>
<evidence type="ECO:0000256" key="22">
    <source>
        <dbReference type="ARBA" id="ARBA00055366"/>
    </source>
</evidence>
<dbReference type="InterPro" id="IPR059000">
    <property type="entry name" value="ATPase_P-type_domA"/>
</dbReference>
<keyword evidence="15" id="KW-1278">Translocase</keyword>
<dbReference type="InterPro" id="IPR027256">
    <property type="entry name" value="P-typ_ATPase_IB"/>
</dbReference>
<dbReference type="InterPro" id="IPR017969">
    <property type="entry name" value="Heavy-metal-associated_CS"/>
</dbReference>
<evidence type="ECO:0000313" key="25">
    <source>
        <dbReference type="EMBL" id="QKS73241.1"/>
    </source>
</evidence>
<evidence type="ECO:0000256" key="10">
    <source>
        <dbReference type="ARBA" id="ARBA00022737"/>
    </source>
</evidence>
<dbReference type="PROSITE" id="PS50846">
    <property type="entry name" value="HMA_2"/>
    <property type="match status" value="1"/>
</dbReference>
<dbReference type="SUPFAM" id="SSF56784">
    <property type="entry name" value="HAD-like"/>
    <property type="match status" value="1"/>
</dbReference>
<dbReference type="SFLD" id="SFLDS00003">
    <property type="entry name" value="Haloacid_Dehalogenase"/>
    <property type="match status" value="1"/>
</dbReference>
<dbReference type="KEGG" id="psua:FLK61_32065"/>
<dbReference type="FunFam" id="3.40.50.1000:FF:000144">
    <property type="entry name" value="copper-transporting ATPase 1 isoform X2"/>
    <property type="match status" value="1"/>
</dbReference>
<dbReference type="Gene3D" id="3.40.1110.10">
    <property type="entry name" value="Calcium-transporting ATPase, cytoplasmic domain N"/>
    <property type="match status" value="1"/>
</dbReference>
<dbReference type="InterPro" id="IPR023299">
    <property type="entry name" value="ATPase_P-typ_cyto_dom_N"/>
</dbReference>
<evidence type="ECO:0000313" key="26">
    <source>
        <dbReference type="Proteomes" id="UP000318138"/>
    </source>
</evidence>
<dbReference type="Pfam" id="PF00702">
    <property type="entry name" value="Hydrolase"/>
    <property type="match status" value="1"/>
</dbReference>
<dbReference type="GO" id="GO:0016887">
    <property type="term" value="F:ATP hydrolysis activity"/>
    <property type="evidence" value="ECO:0007669"/>
    <property type="project" value="InterPro"/>
</dbReference>
<evidence type="ECO:0000256" key="7">
    <source>
        <dbReference type="ARBA" id="ARBA00022553"/>
    </source>
</evidence>
<dbReference type="FunFam" id="2.70.150.10:FF:000002">
    <property type="entry name" value="Copper-transporting ATPase 1, putative"/>
    <property type="match status" value="1"/>
</dbReference>
<evidence type="ECO:0000256" key="1">
    <source>
        <dbReference type="ARBA" id="ARBA00004651"/>
    </source>
</evidence>
<dbReference type="InterPro" id="IPR036163">
    <property type="entry name" value="HMA_dom_sf"/>
</dbReference>
<evidence type="ECO:0000256" key="14">
    <source>
        <dbReference type="ARBA" id="ARBA00022842"/>
    </source>
</evidence>
<organism evidence="25 26">
    <name type="scientific">Paenalkalicoccus suaedae</name>
    <dbReference type="NCBI Taxonomy" id="2592382"/>
    <lineage>
        <taxon>Bacteria</taxon>
        <taxon>Bacillati</taxon>
        <taxon>Bacillota</taxon>
        <taxon>Bacilli</taxon>
        <taxon>Bacillales</taxon>
        <taxon>Bacillaceae</taxon>
        <taxon>Paenalkalicoccus</taxon>
    </lineage>
</organism>
<evidence type="ECO:0000256" key="16">
    <source>
        <dbReference type="ARBA" id="ARBA00022989"/>
    </source>
</evidence>
<dbReference type="CDD" id="cd02094">
    <property type="entry name" value="P-type_ATPase_Cu-like"/>
    <property type="match status" value="1"/>
</dbReference>
<protein>
    <recommendedName>
        <fullName evidence="4">Copper-exporting P-type ATPase</fullName>
        <ecNumber evidence="3">7.2.2.8</ecNumber>
    </recommendedName>
    <alternativeName>
        <fullName evidence="20">Copper-exporting P-type ATPase A</fullName>
    </alternativeName>
</protein>
<dbReference type="NCBIfam" id="TIGR01525">
    <property type="entry name" value="ATPase-IB_hvy"/>
    <property type="match status" value="1"/>
</dbReference>
<proteinExistence type="inferred from homology"/>
<dbReference type="NCBIfam" id="TIGR01511">
    <property type="entry name" value="ATPase-IB1_Cu"/>
    <property type="match status" value="1"/>
</dbReference>
<dbReference type="GO" id="GO:0055070">
    <property type="term" value="P:copper ion homeostasis"/>
    <property type="evidence" value="ECO:0007669"/>
    <property type="project" value="TreeGrafter"/>
</dbReference>
<dbReference type="EMBL" id="CP041372">
    <property type="protein sequence ID" value="QKS73241.1"/>
    <property type="molecule type" value="Genomic_DNA"/>
</dbReference>
<keyword evidence="5" id="KW-0813">Transport</keyword>
<feature type="transmembrane region" description="Helical" evidence="23">
    <location>
        <begin position="179"/>
        <end position="197"/>
    </location>
</feature>
<dbReference type="GO" id="GO:0005886">
    <property type="term" value="C:plasma membrane"/>
    <property type="evidence" value="ECO:0007669"/>
    <property type="project" value="UniProtKB-SubCell"/>
</dbReference>
<dbReference type="InterPro" id="IPR023298">
    <property type="entry name" value="ATPase_P-typ_TM_dom_sf"/>
</dbReference>
<dbReference type="SUPFAM" id="SSF81665">
    <property type="entry name" value="Calcium ATPase, transmembrane domain M"/>
    <property type="match status" value="1"/>
</dbReference>
<accession>A0A859FKA9</accession>
<feature type="transmembrane region" description="Helical" evidence="23">
    <location>
        <begin position="151"/>
        <end position="173"/>
    </location>
</feature>
<dbReference type="PROSITE" id="PS00154">
    <property type="entry name" value="ATPASE_E1_E2"/>
    <property type="match status" value="1"/>
</dbReference>
<dbReference type="NCBIfam" id="TIGR01512">
    <property type="entry name" value="ATPase-IB2_Cd"/>
    <property type="match status" value="1"/>
</dbReference>
<evidence type="ECO:0000256" key="20">
    <source>
        <dbReference type="ARBA" id="ARBA00029719"/>
    </source>
</evidence>
<dbReference type="InterPro" id="IPR023214">
    <property type="entry name" value="HAD_sf"/>
</dbReference>
<evidence type="ECO:0000256" key="4">
    <source>
        <dbReference type="ARBA" id="ARBA00015102"/>
    </source>
</evidence>
<comment type="subcellular location">
    <subcellularLocation>
        <location evidence="1">Cell membrane</location>
        <topology evidence="1">Multi-pass membrane protein</topology>
    </subcellularLocation>
</comment>
<keyword evidence="26" id="KW-1185">Reference proteome</keyword>
<dbReference type="SUPFAM" id="SSF81653">
    <property type="entry name" value="Calcium ATPase, transduction domain A"/>
    <property type="match status" value="1"/>
</dbReference>
<dbReference type="InterPro" id="IPR036412">
    <property type="entry name" value="HAD-like_sf"/>
</dbReference>
<dbReference type="InterPro" id="IPR018303">
    <property type="entry name" value="ATPase_P-typ_P_site"/>
</dbReference>
<dbReference type="PRINTS" id="PR00119">
    <property type="entry name" value="CATATPASE"/>
</dbReference>
<evidence type="ECO:0000256" key="11">
    <source>
        <dbReference type="ARBA" id="ARBA00022741"/>
    </source>
</evidence>
<dbReference type="NCBIfam" id="TIGR01494">
    <property type="entry name" value="ATPase_P-type"/>
    <property type="match status" value="1"/>
</dbReference>
<evidence type="ECO:0000256" key="9">
    <source>
        <dbReference type="ARBA" id="ARBA00022723"/>
    </source>
</evidence>
<dbReference type="InterPro" id="IPR044492">
    <property type="entry name" value="P_typ_ATPase_HD_dom"/>
</dbReference>
<dbReference type="PRINTS" id="PR00942">
    <property type="entry name" value="CUATPASEI"/>
</dbReference>
<comment type="similarity">
    <text evidence="2 23">Belongs to the cation transport ATPase (P-type) (TC 3.A.3) family. Type IB subfamily.</text>
</comment>
<gene>
    <name evidence="25" type="primary">cadA</name>
    <name evidence="25" type="ORF">FLK61_32065</name>
</gene>
<evidence type="ECO:0000256" key="18">
    <source>
        <dbReference type="ARBA" id="ARBA00023065"/>
    </source>
</evidence>
<dbReference type="GO" id="GO:0005507">
    <property type="term" value="F:copper ion binding"/>
    <property type="evidence" value="ECO:0007669"/>
    <property type="project" value="TreeGrafter"/>
</dbReference>
<evidence type="ECO:0000256" key="2">
    <source>
        <dbReference type="ARBA" id="ARBA00006024"/>
    </source>
</evidence>
<dbReference type="Gene3D" id="3.30.70.100">
    <property type="match status" value="1"/>
</dbReference>
<evidence type="ECO:0000256" key="5">
    <source>
        <dbReference type="ARBA" id="ARBA00022448"/>
    </source>
</evidence>
<keyword evidence="16 23" id="KW-1133">Transmembrane helix</keyword>
<dbReference type="GO" id="GO:0043682">
    <property type="term" value="F:P-type divalent copper transporter activity"/>
    <property type="evidence" value="ECO:0007669"/>
    <property type="project" value="TreeGrafter"/>
</dbReference>
<feature type="transmembrane region" description="Helical" evidence="23">
    <location>
        <begin position="668"/>
        <end position="685"/>
    </location>
</feature>
<dbReference type="CDD" id="cd00371">
    <property type="entry name" value="HMA"/>
    <property type="match status" value="1"/>
</dbReference>
<dbReference type="PROSITE" id="PS01047">
    <property type="entry name" value="HMA_1"/>
    <property type="match status" value="1"/>
</dbReference>
<evidence type="ECO:0000256" key="8">
    <source>
        <dbReference type="ARBA" id="ARBA00022692"/>
    </source>
</evidence>
<dbReference type="Proteomes" id="UP000318138">
    <property type="component" value="Chromosome"/>
</dbReference>
<dbReference type="PRINTS" id="PR00943">
    <property type="entry name" value="CUATPASE"/>
</dbReference>
<evidence type="ECO:0000256" key="19">
    <source>
        <dbReference type="ARBA" id="ARBA00023136"/>
    </source>
</evidence>
<dbReference type="InterPro" id="IPR006121">
    <property type="entry name" value="HMA_dom"/>
</dbReference>
<dbReference type="SFLD" id="SFLDF00027">
    <property type="entry name" value="p-type_atpase"/>
    <property type="match status" value="1"/>
</dbReference>
<dbReference type="Pfam" id="PF00122">
    <property type="entry name" value="E1-E2_ATPase"/>
    <property type="match status" value="1"/>
</dbReference>
<feature type="transmembrane region" description="Helical" evidence="23">
    <location>
        <begin position="87"/>
        <end position="108"/>
    </location>
</feature>
<dbReference type="InterPro" id="IPR008250">
    <property type="entry name" value="ATPase_P-typ_transduc_dom_A_sf"/>
</dbReference>
<evidence type="ECO:0000259" key="24">
    <source>
        <dbReference type="PROSITE" id="PS50846"/>
    </source>
</evidence>
<dbReference type="PANTHER" id="PTHR43520">
    <property type="entry name" value="ATP7, ISOFORM B"/>
    <property type="match status" value="1"/>
</dbReference>
<keyword evidence="9 23" id="KW-0479">Metal-binding</keyword>
<feature type="transmembrane region" description="Helical" evidence="23">
    <location>
        <begin position="120"/>
        <end position="139"/>
    </location>
</feature>
<keyword evidence="10" id="KW-0677">Repeat</keyword>
<dbReference type="SFLD" id="SFLDG00002">
    <property type="entry name" value="C1.7:_P-type_atpase_like"/>
    <property type="match status" value="1"/>
</dbReference>